<dbReference type="InterPro" id="IPR006759">
    <property type="entry name" value="Glyco_transf_54"/>
</dbReference>
<dbReference type="EMBL" id="KB573110">
    <property type="protein sequence ID" value="EMP27184.1"/>
    <property type="molecule type" value="Genomic_DNA"/>
</dbReference>
<keyword evidence="3" id="KW-0808">Transferase</keyword>
<dbReference type="Proteomes" id="UP000031443">
    <property type="component" value="Unassembled WGS sequence"/>
</dbReference>
<feature type="region of interest" description="Disordered" evidence="1">
    <location>
        <begin position="440"/>
        <end position="479"/>
    </location>
</feature>
<keyword evidence="4" id="KW-1185">Reference proteome</keyword>
<dbReference type="STRING" id="8469.M7ARB7"/>
<dbReference type="PANTHER" id="PTHR12062">
    <property type="entry name" value="N-ACETYLGLUCOSAMINYLTRANSFERASE VI"/>
    <property type="match status" value="1"/>
</dbReference>
<feature type="compositionally biased region" description="Polar residues" evidence="1">
    <location>
        <begin position="466"/>
        <end position="479"/>
    </location>
</feature>
<accession>M7ARB7</accession>
<dbReference type="InterPro" id="IPR057279">
    <property type="entry name" value="MGAT4"/>
</dbReference>
<evidence type="ECO:0000313" key="4">
    <source>
        <dbReference type="Proteomes" id="UP000031443"/>
    </source>
</evidence>
<proteinExistence type="predicted"/>
<dbReference type="AlphaFoldDB" id="M7ARB7"/>
<feature type="domain" description="MGAT4 conserved region" evidence="2">
    <location>
        <begin position="160"/>
        <end position="238"/>
    </location>
</feature>
<evidence type="ECO:0000259" key="2">
    <source>
        <dbReference type="Pfam" id="PF04666"/>
    </source>
</evidence>
<dbReference type="GO" id="GO:0006487">
    <property type="term" value="P:protein N-linked glycosylation"/>
    <property type="evidence" value="ECO:0007669"/>
    <property type="project" value="TreeGrafter"/>
</dbReference>
<feature type="region of interest" description="Disordered" evidence="1">
    <location>
        <begin position="43"/>
        <end position="85"/>
    </location>
</feature>
<dbReference type="GO" id="GO:0005795">
    <property type="term" value="C:Golgi stack"/>
    <property type="evidence" value="ECO:0007669"/>
    <property type="project" value="TreeGrafter"/>
</dbReference>
<dbReference type="GO" id="GO:0005783">
    <property type="term" value="C:endoplasmic reticulum"/>
    <property type="evidence" value="ECO:0007669"/>
    <property type="project" value="TreeGrafter"/>
</dbReference>
<evidence type="ECO:0000313" key="3">
    <source>
        <dbReference type="EMBL" id="EMP27184.1"/>
    </source>
</evidence>
<feature type="region of interest" description="Disordered" evidence="1">
    <location>
        <begin position="1"/>
        <end position="29"/>
    </location>
</feature>
<dbReference type="GO" id="GO:0008375">
    <property type="term" value="F:acetylglucosaminyltransferase activity"/>
    <property type="evidence" value="ECO:0007669"/>
    <property type="project" value="TreeGrafter"/>
</dbReference>
<reference evidence="4" key="1">
    <citation type="journal article" date="2013" name="Nat. Genet.">
        <title>The draft genomes of soft-shell turtle and green sea turtle yield insights into the development and evolution of the turtle-specific body plan.</title>
        <authorList>
            <person name="Wang Z."/>
            <person name="Pascual-Anaya J."/>
            <person name="Zadissa A."/>
            <person name="Li W."/>
            <person name="Niimura Y."/>
            <person name="Huang Z."/>
            <person name="Li C."/>
            <person name="White S."/>
            <person name="Xiong Z."/>
            <person name="Fang D."/>
            <person name="Wang B."/>
            <person name="Ming Y."/>
            <person name="Chen Y."/>
            <person name="Zheng Y."/>
            <person name="Kuraku S."/>
            <person name="Pignatelli M."/>
            <person name="Herrero J."/>
            <person name="Beal K."/>
            <person name="Nozawa M."/>
            <person name="Li Q."/>
            <person name="Wang J."/>
            <person name="Zhang H."/>
            <person name="Yu L."/>
            <person name="Shigenobu S."/>
            <person name="Wang J."/>
            <person name="Liu J."/>
            <person name="Flicek P."/>
            <person name="Searle S."/>
            <person name="Wang J."/>
            <person name="Kuratani S."/>
            <person name="Yin Y."/>
            <person name="Aken B."/>
            <person name="Zhang G."/>
            <person name="Irie N."/>
        </authorList>
    </citation>
    <scope>NUCLEOTIDE SEQUENCE [LARGE SCALE GENOMIC DNA]</scope>
</reference>
<gene>
    <name evidence="3" type="ORF">UY3_15783</name>
</gene>
<organism evidence="3 4">
    <name type="scientific">Chelonia mydas</name>
    <name type="common">Green sea-turtle</name>
    <name type="synonym">Chelonia agassizi</name>
    <dbReference type="NCBI Taxonomy" id="8469"/>
    <lineage>
        <taxon>Eukaryota</taxon>
        <taxon>Metazoa</taxon>
        <taxon>Chordata</taxon>
        <taxon>Craniata</taxon>
        <taxon>Vertebrata</taxon>
        <taxon>Euteleostomi</taxon>
        <taxon>Archelosauria</taxon>
        <taxon>Testudinata</taxon>
        <taxon>Testudines</taxon>
        <taxon>Cryptodira</taxon>
        <taxon>Durocryptodira</taxon>
        <taxon>Americhelydia</taxon>
        <taxon>Chelonioidea</taxon>
        <taxon>Cheloniidae</taxon>
        <taxon>Chelonia</taxon>
    </lineage>
</organism>
<protein>
    <submittedName>
        <fullName evidence="3">Alpha-1,3-mannosyl-glycoprotein 4-beta-N-acetylglucosaminyltransferase A</fullName>
    </submittedName>
</protein>
<dbReference type="GO" id="GO:0005793">
    <property type="term" value="C:endoplasmic reticulum-Golgi intermediate compartment"/>
    <property type="evidence" value="ECO:0007669"/>
    <property type="project" value="TreeGrafter"/>
</dbReference>
<evidence type="ECO:0000256" key="1">
    <source>
        <dbReference type="SAM" id="MobiDB-lite"/>
    </source>
</evidence>
<name>M7ARB7_CHEMY</name>
<sequence>MFHLSAVSANPSPAIPKKAGLSTSGIPSWKSPRDLIRTVAGQPTCHKPEAARSAPSAMESEANSGTTTMDPVVGPSHEISKHAHKNGKKLIAYQREFHALKERLRIAEHRTLQRSSELNAILEQFRRAVAETNGSKDALNNFSDETLKLLKELISRKSLQVPNIYYHLPHLLKNEGSLQPSVQIGLGRTGVSIVMGIPTVKRKVKSYLTETLHSLIDKLSPEEKLDCVMVVFIGEKRAGCGFIWSRSLVTRVSAVLKVLFRNTMNFSHSSFQPLARDCPGAGPYCLDDLPGVGPHRHGTALHRGTSLCRLNTAQWTDASLCPLSIGLCEGSAGRLRFPQLRLGHLKGNGLSRSWSSTPWREGKDPHWPTKKARHLQWQQSQWPAQWPSWNPWGASMMPVPYSHHFSLAASGKLPLVLLAQGLEHGVEPDVSVVHQVLMPREPSPEGEGEPACPPAMPSLDEAAAVVSQSDNPSLSPGLF</sequence>
<keyword evidence="3" id="KW-0328">Glycosyltransferase</keyword>
<dbReference type="PANTHER" id="PTHR12062:SF4">
    <property type="entry name" value="ALPHA-1,3-MANNOSYL-GLYCOPROTEIN 4-BETA-N-ACETYLGLUCOSAMINYLTRANSFERASE A"/>
    <property type="match status" value="1"/>
</dbReference>
<dbReference type="Pfam" id="PF04666">
    <property type="entry name" value="MGAT4_cons"/>
    <property type="match status" value="1"/>
</dbReference>
<dbReference type="eggNOG" id="ENOG502QPQJ">
    <property type="taxonomic scope" value="Eukaryota"/>
</dbReference>